<accession>A0A9R0XY29</accession>
<protein>
    <submittedName>
        <fullName evidence="1">Uncharacterized protein</fullName>
    </submittedName>
</protein>
<dbReference type="Proteomes" id="UP000324705">
    <property type="component" value="Chromosome 6A"/>
</dbReference>
<gene>
    <name evidence="1" type="ORF">TRITD_6Av1G057020</name>
</gene>
<dbReference type="Gramene" id="TRITD6Av1G057020.2">
    <property type="protein sequence ID" value="TRITD6Av1G057020.2"/>
    <property type="gene ID" value="TRITD6Av1G057020"/>
</dbReference>
<dbReference type="AlphaFoldDB" id="A0A9R0XY29"/>
<sequence length="96" mass="10758">MAWWCERVVAPVRRAWLAVARRARNRTKCSLTELGVTHFLLVVNNTNHFCRQTGRREHRGGGPAQGRANLRIRRCSGDVEHAELGETCPRPQAGGA</sequence>
<evidence type="ECO:0000313" key="1">
    <source>
        <dbReference type="EMBL" id="VAI44602.1"/>
    </source>
</evidence>
<name>A0A9R0XY29_TRITD</name>
<evidence type="ECO:0000313" key="2">
    <source>
        <dbReference type="Proteomes" id="UP000324705"/>
    </source>
</evidence>
<proteinExistence type="predicted"/>
<dbReference type="EMBL" id="LT934121">
    <property type="protein sequence ID" value="VAI44602.1"/>
    <property type="molecule type" value="Genomic_DNA"/>
</dbReference>
<keyword evidence="2" id="KW-1185">Reference proteome</keyword>
<organism evidence="1 2">
    <name type="scientific">Triticum turgidum subsp. durum</name>
    <name type="common">Durum wheat</name>
    <name type="synonym">Triticum durum</name>
    <dbReference type="NCBI Taxonomy" id="4567"/>
    <lineage>
        <taxon>Eukaryota</taxon>
        <taxon>Viridiplantae</taxon>
        <taxon>Streptophyta</taxon>
        <taxon>Embryophyta</taxon>
        <taxon>Tracheophyta</taxon>
        <taxon>Spermatophyta</taxon>
        <taxon>Magnoliopsida</taxon>
        <taxon>Liliopsida</taxon>
        <taxon>Poales</taxon>
        <taxon>Poaceae</taxon>
        <taxon>BOP clade</taxon>
        <taxon>Pooideae</taxon>
        <taxon>Triticodae</taxon>
        <taxon>Triticeae</taxon>
        <taxon>Triticinae</taxon>
        <taxon>Triticum</taxon>
    </lineage>
</organism>
<reference evidence="1 2" key="1">
    <citation type="submission" date="2017-09" db="EMBL/GenBank/DDBJ databases">
        <authorList>
            <consortium name="International Durum Wheat Genome Sequencing Consortium (IDWGSC)"/>
            <person name="Milanesi L."/>
        </authorList>
    </citation>
    <scope>NUCLEOTIDE SEQUENCE [LARGE SCALE GENOMIC DNA]</scope>
    <source>
        <strain evidence="2">cv. Svevo</strain>
    </source>
</reference>